<evidence type="ECO:0000313" key="2">
    <source>
        <dbReference type="Proteomes" id="UP000001312"/>
    </source>
</evidence>
<keyword evidence="2" id="KW-1185">Reference proteome</keyword>
<proteinExistence type="predicted"/>
<name>A7EM19_SCLS1</name>
<organism evidence="1 2">
    <name type="scientific">Sclerotinia sclerotiorum (strain ATCC 18683 / 1980 / Ss-1)</name>
    <name type="common">White mold</name>
    <name type="synonym">Whetzelinia sclerotiorum</name>
    <dbReference type="NCBI Taxonomy" id="665079"/>
    <lineage>
        <taxon>Eukaryota</taxon>
        <taxon>Fungi</taxon>
        <taxon>Dikarya</taxon>
        <taxon>Ascomycota</taxon>
        <taxon>Pezizomycotina</taxon>
        <taxon>Leotiomycetes</taxon>
        <taxon>Helotiales</taxon>
        <taxon>Sclerotiniaceae</taxon>
        <taxon>Sclerotinia</taxon>
    </lineage>
</organism>
<protein>
    <submittedName>
        <fullName evidence="1">Uncharacterized protein</fullName>
    </submittedName>
</protein>
<dbReference type="RefSeq" id="XP_001592127.1">
    <property type="nucleotide sequence ID" value="XM_001592077.1"/>
</dbReference>
<accession>A7EM19</accession>
<evidence type="ECO:0000313" key="1">
    <source>
        <dbReference type="EMBL" id="EDO03885.1"/>
    </source>
</evidence>
<dbReference type="Proteomes" id="UP000001312">
    <property type="component" value="Unassembled WGS sequence"/>
</dbReference>
<dbReference type="GeneID" id="5488446"/>
<dbReference type="KEGG" id="ssl:SS1G_06366"/>
<dbReference type="InParanoid" id="A7EM19"/>
<sequence>MVNVFNTTGKSNMRYKSEIRHWVPQKLFFGGIQRQTLFLFYGIIFVQPTFKELRPSVTRVADNANNSDK</sequence>
<gene>
    <name evidence="1" type="ORF">SS1G_06366</name>
</gene>
<dbReference type="AlphaFoldDB" id="A7EM19"/>
<reference evidence="2" key="1">
    <citation type="journal article" date="2011" name="PLoS Genet.">
        <title>Genomic analysis of the necrotrophic fungal pathogens Sclerotinia sclerotiorum and Botrytis cinerea.</title>
        <authorList>
            <person name="Amselem J."/>
            <person name="Cuomo C.A."/>
            <person name="van Kan J.A."/>
            <person name="Viaud M."/>
            <person name="Benito E.P."/>
            <person name="Couloux A."/>
            <person name="Coutinho P.M."/>
            <person name="de Vries R.P."/>
            <person name="Dyer P.S."/>
            <person name="Fillinger S."/>
            <person name="Fournier E."/>
            <person name="Gout L."/>
            <person name="Hahn M."/>
            <person name="Kohn L."/>
            <person name="Lapalu N."/>
            <person name="Plummer K.M."/>
            <person name="Pradier J.M."/>
            <person name="Quevillon E."/>
            <person name="Sharon A."/>
            <person name="Simon A."/>
            <person name="ten Have A."/>
            <person name="Tudzynski B."/>
            <person name="Tudzynski P."/>
            <person name="Wincker P."/>
            <person name="Andrew M."/>
            <person name="Anthouard V."/>
            <person name="Beever R.E."/>
            <person name="Beffa R."/>
            <person name="Benoit I."/>
            <person name="Bouzid O."/>
            <person name="Brault B."/>
            <person name="Chen Z."/>
            <person name="Choquer M."/>
            <person name="Collemare J."/>
            <person name="Cotton P."/>
            <person name="Danchin E.G."/>
            <person name="Da Silva C."/>
            <person name="Gautier A."/>
            <person name="Giraud C."/>
            <person name="Giraud T."/>
            <person name="Gonzalez C."/>
            <person name="Grossetete S."/>
            <person name="Guldener U."/>
            <person name="Henrissat B."/>
            <person name="Howlett B.J."/>
            <person name="Kodira C."/>
            <person name="Kretschmer M."/>
            <person name="Lappartient A."/>
            <person name="Leroch M."/>
            <person name="Levis C."/>
            <person name="Mauceli E."/>
            <person name="Neuveglise C."/>
            <person name="Oeser B."/>
            <person name="Pearson M."/>
            <person name="Poulain J."/>
            <person name="Poussereau N."/>
            <person name="Quesneville H."/>
            <person name="Rascle C."/>
            <person name="Schumacher J."/>
            <person name="Segurens B."/>
            <person name="Sexton A."/>
            <person name="Silva E."/>
            <person name="Sirven C."/>
            <person name="Soanes D.M."/>
            <person name="Talbot N.J."/>
            <person name="Templeton M."/>
            <person name="Yandava C."/>
            <person name="Yarden O."/>
            <person name="Zeng Q."/>
            <person name="Rollins J.A."/>
            <person name="Lebrun M.H."/>
            <person name="Dickman M."/>
        </authorList>
    </citation>
    <scope>NUCLEOTIDE SEQUENCE [LARGE SCALE GENOMIC DNA]</scope>
    <source>
        <strain evidence="2">ATCC 18683 / 1980 / Ss-1</strain>
    </source>
</reference>
<dbReference type="EMBL" id="CH476628">
    <property type="protein sequence ID" value="EDO03885.1"/>
    <property type="molecule type" value="Genomic_DNA"/>
</dbReference>